<accession>A0A291M008</accession>
<dbReference type="AlphaFoldDB" id="A0A291M008"/>
<name>A0A291M008_9RHOB</name>
<evidence type="ECO:0000313" key="2">
    <source>
        <dbReference type="EMBL" id="ATI42055.1"/>
    </source>
</evidence>
<reference evidence="2 3" key="1">
    <citation type="submission" date="2017-05" db="EMBL/GenBank/DDBJ databases">
        <title>Comparative genomic and metabolic analysis of manganese-oxidizing mechanisms in Celeribater manganoxidans DY25T: its adaption to the environment of polymetallic nodule.</title>
        <authorList>
            <person name="Wang X."/>
        </authorList>
    </citation>
    <scope>NUCLEOTIDE SEQUENCE [LARGE SCALE GENOMIC DNA]</scope>
    <source>
        <strain evidence="2 3">DY25</strain>
    </source>
</reference>
<evidence type="ECO:0000256" key="1">
    <source>
        <dbReference type="SAM" id="MobiDB-lite"/>
    </source>
</evidence>
<evidence type="ECO:0000313" key="3">
    <source>
        <dbReference type="Proteomes" id="UP000219050"/>
    </source>
</evidence>
<keyword evidence="3" id="KW-1185">Reference proteome</keyword>
<gene>
    <name evidence="2" type="ORF">CBW24_08575</name>
</gene>
<organism evidence="2 3">
    <name type="scientific">Pacificitalea manganoxidans</name>
    <dbReference type="NCBI Taxonomy" id="1411902"/>
    <lineage>
        <taxon>Bacteria</taxon>
        <taxon>Pseudomonadati</taxon>
        <taxon>Pseudomonadota</taxon>
        <taxon>Alphaproteobacteria</taxon>
        <taxon>Rhodobacterales</taxon>
        <taxon>Paracoccaceae</taxon>
        <taxon>Pacificitalea</taxon>
    </lineage>
</organism>
<sequence>MPLMPLIARSTAATDYDLSEVVLCPEGRVLWWNTWEAQQRQKAHLVGPNTSEQTDLDEHAMDRQWPDDMR</sequence>
<dbReference type="Proteomes" id="UP000219050">
    <property type="component" value="Chromosome"/>
</dbReference>
<feature type="region of interest" description="Disordered" evidence="1">
    <location>
        <begin position="42"/>
        <end position="70"/>
    </location>
</feature>
<feature type="compositionally biased region" description="Basic and acidic residues" evidence="1">
    <location>
        <begin position="56"/>
        <end position="70"/>
    </location>
</feature>
<protein>
    <submittedName>
        <fullName evidence="2">Uncharacterized protein</fullName>
    </submittedName>
</protein>
<dbReference type="KEGG" id="cmag:CBW24_08575"/>
<dbReference type="EMBL" id="CP021404">
    <property type="protein sequence ID" value="ATI42055.1"/>
    <property type="molecule type" value="Genomic_DNA"/>
</dbReference>
<proteinExistence type="predicted"/>